<evidence type="ECO:0000256" key="1">
    <source>
        <dbReference type="SAM" id="MobiDB-lite"/>
    </source>
</evidence>
<reference evidence="2 3" key="1">
    <citation type="submission" date="2019-09" db="EMBL/GenBank/DDBJ databases">
        <title>Bird 10,000 Genomes (B10K) Project - Family phase.</title>
        <authorList>
            <person name="Zhang G."/>
        </authorList>
    </citation>
    <scope>NUCLEOTIDE SEQUENCE [LARGE SCALE GENOMIC DNA]</scope>
    <source>
        <strain evidence="2">B10K-DU-001-42</strain>
        <tissue evidence="2">Muscle</tissue>
    </source>
</reference>
<comment type="caution">
    <text evidence="2">The sequence shown here is derived from an EMBL/GenBank/DDBJ whole genome shotgun (WGS) entry which is preliminary data.</text>
</comment>
<dbReference type="OrthoDB" id="5823771at2759"/>
<accession>A0A7L2IEI9</accession>
<feature type="non-terminal residue" evidence="2">
    <location>
        <position position="355"/>
    </location>
</feature>
<evidence type="ECO:0000313" key="3">
    <source>
        <dbReference type="Proteomes" id="UP000536381"/>
    </source>
</evidence>
<name>A0A7L2IEI9_9PICI</name>
<feature type="region of interest" description="Disordered" evidence="1">
    <location>
        <begin position="1"/>
        <end position="282"/>
    </location>
</feature>
<dbReference type="EMBL" id="VWYK01028057">
    <property type="protein sequence ID" value="NXR07853.1"/>
    <property type="molecule type" value="Genomic_DNA"/>
</dbReference>
<keyword evidence="3" id="KW-1185">Reference proteome</keyword>
<organism evidence="2 3">
    <name type="scientific">Semnornis frantzii</name>
    <dbReference type="NCBI Taxonomy" id="91796"/>
    <lineage>
        <taxon>Eukaryota</taxon>
        <taxon>Metazoa</taxon>
        <taxon>Chordata</taxon>
        <taxon>Craniata</taxon>
        <taxon>Vertebrata</taxon>
        <taxon>Euteleostomi</taxon>
        <taxon>Archelosauria</taxon>
        <taxon>Archosauria</taxon>
        <taxon>Dinosauria</taxon>
        <taxon>Saurischia</taxon>
        <taxon>Theropoda</taxon>
        <taxon>Coelurosauria</taxon>
        <taxon>Aves</taxon>
        <taxon>Neognathae</taxon>
        <taxon>Neoaves</taxon>
        <taxon>Telluraves</taxon>
        <taxon>Coraciimorphae</taxon>
        <taxon>Piciformes</taxon>
        <taxon>Ramphastidae</taxon>
        <taxon>Semnornis</taxon>
    </lineage>
</organism>
<evidence type="ECO:0000313" key="2">
    <source>
        <dbReference type="EMBL" id="NXR07853.1"/>
    </source>
</evidence>
<feature type="compositionally biased region" description="Basic and acidic residues" evidence="1">
    <location>
        <begin position="317"/>
        <end position="330"/>
    </location>
</feature>
<feature type="compositionally biased region" description="Basic and acidic residues" evidence="1">
    <location>
        <begin position="187"/>
        <end position="197"/>
    </location>
</feature>
<dbReference type="Proteomes" id="UP000536381">
    <property type="component" value="Unassembled WGS sequence"/>
</dbReference>
<protein>
    <submittedName>
        <fullName evidence="2">GP179 protein</fullName>
    </submittedName>
</protein>
<feature type="compositionally biased region" description="Basic and acidic residues" evidence="1">
    <location>
        <begin position="157"/>
        <end position="167"/>
    </location>
</feature>
<dbReference type="AlphaFoldDB" id="A0A7L2IEI9"/>
<proteinExistence type="predicted"/>
<feature type="compositionally biased region" description="Basic and acidic residues" evidence="1">
    <location>
        <begin position="337"/>
        <end position="355"/>
    </location>
</feature>
<feature type="non-terminal residue" evidence="2">
    <location>
        <position position="1"/>
    </location>
</feature>
<feature type="compositionally biased region" description="Polar residues" evidence="1">
    <location>
        <begin position="27"/>
        <end position="38"/>
    </location>
</feature>
<gene>
    <name evidence="2" type="primary">Gpr179_0</name>
    <name evidence="2" type="ORF">SEMFRA_R12147</name>
</gene>
<sequence length="355" mass="36661">AGLDEGLRVTTGPIQPEDHAEVEQPLATPSASSLQPSSGAAKEPGAEVRPQGAPSVPSGRGALLRQQAVASREDAEVPPGKESPARALEKGGSRGGSQPELLGPGRTTRSIGRVPASSCSVDVAPGPVGKSSREAEGDGAGEVQADARIGVETCPWEESRDEGREAGRAPGEGGCEGVPRGPEGELGAEKPSRETSELPRATSEQAESVEGRRAAVCPWEAGEGGRSRAEICPWDTEGTQPEQERLEGGRRQQGGEQPSTGLAAGHPTLPKAIPKAAGAMGSRKGNICPWEVEDQSRPGAEICPWEEPAAPVGEASLRQDTRGNAKRESKAGSGGLEDIKAKSKKSQRVESIKAE</sequence>
<feature type="compositionally biased region" description="Basic and acidic residues" evidence="1">
    <location>
        <begin position="83"/>
        <end position="92"/>
    </location>
</feature>
<feature type="region of interest" description="Disordered" evidence="1">
    <location>
        <begin position="299"/>
        <end position="355"/>
    </location>
</feature>